<gene>
    <name evidence="2" type="ORF">C1645_840227</name>
</gene>
<dbReference type="STRING" id="658196.A0A397S4I3"/>
<evidence type="ECO:0000313" key="2">
    <source>
        <dbReference type="EMBL" id="RIA79639.1"/>
    </source>
</evidence>
<evidence type="ECO:0000256" key="1">
    <source>
        <dbReference type="SAM" id="MobiDB-lite"/>
    </source>
</evidence>
<evidence type="ECO:0000313" key="3">
    <source>
        <dbReference type="Proteomes" id="UP000265703"/>
    </source>
</evidence>
<dbReference type="EMBL" id="QKYT01001203">
    <property type="protein sequence ID" value="RIA79639.1"/>
    <property type="molecule type" value="Genomic_DNA"/>
</dbReference>
<proteinExistence type="predicted"/>
<dbReference type="OrthoDB" id="2373574at2759"/>
<sequence>MHISTISDQTDRTGTAPALCYDGVGPNEYLSNSNSYTSDNSDSESDDYNNYKSNYESDSEETSHASTSTTRTSLVQPYAIYSLRKENFNNDFTFKNLLDIIQKIFSLPPRDMLNDKGSLDYLPIYLFLFPNEKGFSLYNAYDRNEVEDKLVIKIDQEDDQVLKFSVADDISEVFGLSEIHKCINSQKPLRAVIDIDASKEDMKTTSVKGQEVFIRICCSFIRALYRILDCGWEDILKGLVIATSSDPNNRWNDLNHTRVQPPTSLRLEVRPRLLSTEKNNNPLRIIVGQDVLQNKVPLECPLCKRIHDKDQQWFGRIYATSGTFIVKCFWQNNDEPEEPLIATEMYEERYVRPLPNEGDIYVGSPWEMGKTYILENLSIPNNVNLLVLFTRHSYSNAIITRLNLKLYCDIDKKLYKLVQDARRIIVMDNDLTVLNIEWIKTLRKDKQFSIIHNTFQPRKNQKSASLICHLRKDVQGIVRALKTDFPELRIKEYYGVSCTNPNFERAFCLFNSYIEINARMNQMLFRIRCIKDYVYHIKQRLSNAPITEKELFQWLLNARHECLPQELQNRGIFPDIDSIIRNKYVLTIRLWVAYMLKKFRSRCLFSWRIVDFLQNAGMVISIVEPIPKSDENITLLSQVVKVNSVTVKAEKISEITNANILDHESAKFLENKPRKTLEEMHSLDWHHIVDCYQIPPELLTEDFILEYGNYNHMKWFRAYRQPLDARTNNKTAVEAIAHKDYRKDKLTTATHAKRYQICLELLRNCTPTRDIDDRLRYKANDVKMHIDSPESISAKKSGLKTAIDKNSRHYHLVGFFDNKDVPVLPPYQTGKEIYWVDEKDTWYGYSELSPDDILM</sequence>
<evidence type="ECO:0008006" key="4">
    <source>
        <dbReference type="Google" id="ProtNLM"/>
    </source>
</evidence>
<dbReference type="AlphaFoldDB" id="A0A397S4I3"/>
<accession>A0A397S4I3</accession>
<name>A0A397S4I3_9GLOM</name>
<comment type="caution">
    <text evidence="2">The sequence shown here is derived from an EMBL/GenBank/DDBJ whole genome shotgun (WGS) entry which is preliminary data.</text>
</comment>
<dbReference type="Proteomes" id="UP000265703">
    <property type="component" value="Unassembled WGS sequence"/>
</dbReference>
<organism evidence="2 3">
    <name type="scientific">Glomus cerebriforme</name>
    <dbReference type="NCBI Taxonomy" id="658196"/>
    <lineage>
        <taxon>Eukaryota</taxon>
        <taxon>Fungi</taxon>
        <taxon>Fungi incertae sedis</taxon>
        <taxon>Mucoromycota</taxon>
        <taxon>Glomeromycotina</taxon>
        <taxon>Glomeromycetes</taxon>
        <taxon>Glomerales</taxon>
        <taxon>Glomeraceae</taxon>
        <taxon>Glomus</taxon>
    </lineage>
</organism>
<feature type="compositionally biased region" description="Low complexity" evidence="1">
    <location>
        <begin position="31"/>
        <end position="40"/>
    </location>
</feature>
<keyword evidence="3" id="KW-1185">Reference proteome</keyword>
<protein>
    <recommendedName>
        <fullName evidence="4">Replication origin-binding protein domain-containing protein</fullName>
    </recommendedName>
</protein>
<reference evidence="2 3" key="1">
    <citation type="submission" date="2018-06" db="EMBL/GenBank/DDBJ databases">
        <title>Comparative genomics reveals the genomic features of Rhizophagus irregularis, R. cerebriforme, R. diaphanum and Gigaspora rosea, and their symbiotic lifestyle signature.</title>
        <authorList>
            <person name="Morin E."/>
            <person name="San Clemente H."/>
            <person name="Chen E.C.H."/>
            <person name="De La Providencia I."/>
            <person name="Hainaut M."/>
            <person name="Kuo A."/>
            <person name="Kohler A."/>
            <person name="Murat C."/>
            <person name="Tang N."/>
            <person name="Roy S."/>
            <person name="Loubradou J."/>
            <person name="Henrissat B."/>
            <person name="Grigoriev I.V."/>
            <person name="Corradi N."/>
            <person name="Roux C."/>
            <person name="Martin F.M."/>
        </authorList>
    </citation>
    <scope>NUCLEOTIDE SEQUENCE [LARGE SCALE GENOMIC DNA]</scope>
    <source>
        <strain evidence="2 3">DAOM 227022</strain>
    </source>
</reference>
<feature type="region of interest" description="Disordered" evidence="1">
    <location>
        <begin position="31"/>
        <end position="69"/>
    </location>
</feature>